<keyword evidence="4" id="KW-0812">Transmembrane</keyword>
<organism evidence="16 17">
    <name type="scientific">Proteus mirabilis</name>
    <dbReference type="NCBI Taxonomy" id="584"/>
    <lineage>
        <taxon>Bacteria</taxon>
        <taxon>Pseudomonadati</taxon>
        <taxon>Pseudomonadota</taxon>
        <taxon>Gammaproteobacteria</taxon>
        <taxon>Enterobacterales</taxon>
        <taxon>Morganellaceae</taxon>
        <taxon>Proteus</taxon>
    </lineage>
</organism>
<dbReference type="GO" id="GO:0032153">
    <property type="term" value="C:cell division site"/>
    <property type="evidence" value="ECO:0007669"/>
    <property type="project" value="TreeGrafter"/>
</dbReference>
<keyword evidence="16" id="KW-0131">Cell cycle</keyword>
<keyword evidence="2" id="KW-0328">Glycosyltransferase</keyword>
<comment type="catalytic activity">
    <reaction evidence="15">
        <text>[GlcNAc-(1-&gt;4)-Mur2Ac(oyl-L-Ala-gamma-D-Glu-L-Lys-D-Ala-D-Ala)](n)-di-trans,octa-cis-undecaprenyl diphosphate + beta-D-GlcNAc-(1-&gt;4)-Mur2Ac(oyl-L-Ala-gamma-D-Glu-L-Lys-D-Ala-D-Ala)-di-trans,octa-cis-undecaprenyl diphosphate = [GlcNAc-(1-&gt;4)-Mur2Ac(oyl-L-Ala-gamma-D-Glu-L-Lys-D-Ala-D-Ala)](n+1)-di-trans,octa-cis-undecaprenyl diphosphate + di-trans,octa-cis-undecaprenyl diphosphate + H(+)</text>
        <dbReference type="Rhea" id="RHEA:23708"/>
        <dbReference type="Rhea" id="RHEA-COMP:9602"/>
        <dbReference type="Rhea" id="RHEA-COMP:9603"/>
        <dbReference type="ChEBI" id="CHEBI:15378"/>
        <dbReference type="ChEBI" id="CHEBI:58405"/>
        <dbReference type="ChEBI" id="CHEBI:60033"/>
        <dbReference type="ChEBI" id="CHEBI:78435"/>
        <dbReference type="EC" id="2.4.99.28"/>
    </reaction>
</comment>
<sequence length="76" mass="8437">MAVWQRYSSLMLFGSILLLLVVLAVGSSVNGASRWIAFGPLRIQPAELSKLALFLLSLQLFGEKSRRSEKQFLGIL</sequence>
<dbReference type="Pfam" id="PF01098">
    <property type="entry name" value="FTSW_RODA_SPOVE"/>
    <property type="match status" value="1"/>
</dbReference>
<dbReference type="PANTHER" id="PTHR30474:SF2">
    <property type="entry name" value="PEPTIDOGLYCAN GLYCOSYLTRANSFERASE FTSW-RELATED"/>
    <property type="match status" value="1"/>
</dbReference>
<proteinExistence type="inferred from homology"/>
<protein>
    <recommendedName>
        <fullName evidence="12">Probable peptidoglycan glycosyltransferase FtsW</fullName>
        <ecNumber evidence="14">2.4.99.28</ecNumber>
    </recommendedName>
    <alternativeName>
        <fullName evidence="13">Cell division protein FtsW</fullName>
    </alternativeName>
    <alternativeName>
        <fullName evidence="10">Cell wall polymerase</fullName>
    </alternativeName>
    <alternativeName>
        <fullName evidence="9">Peptidoglycan polymerase</fullName>
    </alternativeName>
</protein>
<keyword evidence="3" id="KW-0808">Transferase</keyword>
<evidence type="ECO:0000256" key="4">
    <source>
        <dbReference type="ARBA" id="ARBA00022692"/>
    </source>
</evidence>
<keyword evidence="6" id="KW-0573">Peptidoglycan synthesis</keyword>
<keyword evidence="5" id="KW-0133">Cell shape</keyword>
<evidence type="ECO:0000256" key="1">
    <source>
        <dbReference type="ARBA" id="ARBA00004141"/>
    </source>
</evidence>
<evidence type="ECO:0000256" key="12">
    <source>
        <dbReference type="ARBA" id="ARBA00041185"/>
    </source>
</evidence>
<comment type="similarity">
    <text evidence="11">Belongs to the SEDS family. FtsW subfamily.</text>
</comment>
<dbReference type="EC" id="2.4.99.28" evidence="14"/>
<accession>A0A379GES5</accession>
<evidence type="ECO:0000256" key="14">
    <source>
        <dbReference type="ARBA" id="ARBA00044770"/>
    </source>
</evidence>
<dbReference type="Proteomes" id="UP000254191">
    <property type="component" value="Unassembled WGS sequence"/>
</dbReference>
<dbReference type="GO" id="GO:0009252">
    <property type="term" value="P:peptidoglycan biosynthetic process"/>
    <property type="evidence" value="ECO:0007669"/>
    <property type="project" value="UniProtKB-KW"/>
</dbReference>
<evidence type="ECO:0000256" key="10">
    <source>
        <dbReference type="ARBA" id="ARBA00033270"/>
    </source>
</evidence>
<evidence type="ECO:0000256" key="2">
    <source>
        <dbReference type="ARBA" id="ARBA00022676"/>
    </source>
</evidence>
<dbReference type="GO" id="GO:0015648">
    <property type="term" value="F:lipid-linked peptidoglycan transporter activity"/>
    <property type="evidence" value="ECO:0007669"/>
    <property type="project" value="TreeGrafter"/>
</dbReference>
<evidence type="ECO:0000256" key="9">
    <source>
        <dbReference type="ARBA" id="ARBA00032370"/>
    </source>
</evidence>
<evidence type="ECO:0000256" key="8">
    <source>
        <dbReference type="ARBA" id="ARBA00023136"/>
    </source>
</evidence>
<keyword evidence="16" id="KW-0132">Cell division</keyword>
<keyword evidence="8" id="KW-0472">Membrane</keyword>
<evidence type="ECO:0000256" key="15">
    <source>
        <dbReference type="ARBA" id="ARBA00049902"/>
    </source>
</evidence>
<dbReference type="GO" id="GO:0005886">
    <property type="term" value="C:plasma membrane"/>
    <property type="evidence" value="ECO:0007669"/>
    <property type="project" value="TreeGrafter"/>
</dbReference>
<evidence type="ECO:0000313" key="17">
    <source>
        <dbReference type="Proteomes" id="UP000254191"/>
    </source>
</evidence>
<dbReference type="InterPro" id="IPR001182">
    <property type="entry name" value="FtsW/RodA"/>
</dbReference>
<evidence type="ECO:0000256" key="3">
    <source>
        <dbReference type="ARBA" id="ARBA00022679"/>
    </source>
</evidence>
<dbReference type="GO" id="GO:0008360">
    <property type="term" value="P:regulation of cell shape"/>
    <property type="evidence" value="ECO:0007669"/>
    <property type="project" value="UniProtKB-KW"/>
</dbReference>
<evidence type="ECO:0000256" key="6">
    <source>
        <dbReference type="ARBA" id="ARBA00022984"/>
    </source>
</evidence>
<dbReference type="GO" id="GO:0051301">
    <property type="term" value="P:cell division"/>
    <property type="evidence" value="ECO:0007669"/>
    <property type="project" value="UniProtKB-KW"/>
</dbReference>
<comment type="subcellular location">
    <subcellularLocation>
        <location evidence="1">Membrane</location>
        <topology evidence="1">Multi-pass membrane protein</topology>
    </subcellularLocation>
</comment>
<evidence type="ECO:0000313" key="16">
    <source>
        <dbReference type="EMBL" id="SUC39465.1"/>
    </source>
</evidence>
<dbReference type="AlphaFoldDB" id="A0A379GES5"/>
<gene>
    <name evidence="16" type="primary">ftsW_2</name>
    <name evidence="16" type="ORF">NCTC11938_03752</name>
</gene>
<evidence type="ECO:0000256" key="11">
    <source>
        <dbReference type="ARBA" id="ARBA00038053"/>
    </source>
</evidence>
<name>A0A379GES5_PROMI</name>
<evidence type="ECO:0000256" key="5">
    <source>
        <dbReference type="ARBA" id="ARBA00022960"/>
    </source>
</evidence>
<dbReference type="PANTHER" id="PTHR30474">
    <property type="entry name" value="CELL CYCLE PROTEIN"/>
    <property type="match status" value="1"/>
</dbReference>
<keyword evidence="7" id="KW-1133">Transmembrane helix</keyword>
<dbReference type="GO" id="GO:0008955">
    <property type="term" value="F:peptidoglycan glycosyltransferase activity"/>
    <property type="evidence" value="ECO:0007669"/>
    <property type="project" value="UniProtKB-EC"/>
</dbReference>
<dbReference type="EMBL" id="UGTS01000006">
    <property type="protein sequence ID" value="SUC39465.1"/>
    <property type="molecule type" value="Genomic_DNA"/>
</dbReference>
<evidence type="ECO:0000256" key="7">
    <source>
        <dbReference type="ARBA" id="ARBA00022989"/>
    </source>
</evidence>
<reference evidence="16 17" key="1">
    <citation type="submission" date="2018-06" db="EMBL/GenBank/DDBJ databases">
        <authorList>
            <consortium name="Pathogen Informatics"/>
            <person name="Doyle S."/>
        </authorList>
    </citation>
    <scope>NUCLEOTIDE SEQUENCE [LARGE SCALE GENOMIC DNA]</scope>
    <source>
        <strain evidence="16 17">NCTC11938</strain>
    </source>
</reference>
<evidence type="ECO:0000256" key="13">
    <source>
        <dbReference type="ARBA" id="ARBA00041418"/>
    </source>
</evidence>